<accession>A0A2V3ZQ27</accession>
<feature type="chain" id="PRO_5016142005" evidence="6">
    <location>
        <begin position="19"/>
        <end position="283"/>
    </location>
</feature>
<feature type="transmembrane region" description="Helical" evidence="5">
    <location>
        <begin position="36"/>
        <end position="54"/>
    </location>
</feature>
<name>A0A2V3ZQ27_9GAMM</name>
<keyword evidence="3 5" id="KW-1133">Transmembrane helix</keyword>
<evidence type="ECO:0000256" key="1">
    <source>
        <dbReference type="ARBA" id="ARBA00004141"/>
    </source>
</evidence>
<protein>
    <submittedName>
        <fullName evidence="8">EamA family transporter</fullName>
    </submittedName>
</protein>
<evidence type="ECO:0000313" key="9">
    <source>
        <dbReference type="Proteomes" id="UP000253987"/>
    </source>
</evidence>
<feature type="domain" description="EamA" evidence="7">
    <location>
        <begin position="8"/>
        <end position="135"/>
    </location>
</feature>
<feature type="transmembrane region" description="Helical" evidence="5">
    <location>
        <begin position="258"/>
        <end position="278"/>
    </location>
</feature>
<evidence type="ECO:0000256" key="5">
    <source>
        <dbReference type="SAM" id="Phobius"/>
    </source>
</evidence>
<feature type="transmembrane region" description="Helical" evidence="5">
    <location>
        <begin position="91"/>
        <end position="111"/>
    </location>
</feature>
<dbReference type="PANTHER" id="PTHR32322:SF9">
    <property type="entry name" value="AMINO-ACID METABOLITE EFFLUX PUMP-RELATED"/>
    <property type="match status" value="1"/>
</dbReference>
<dbReference type="PANTHER" id="PTHR32322">
    <property type="entry name" value="INNER MEMBRANE TRANSPORTER"/>
    <property type="match status" value="1"/>
</dbReference>
<evidence type="ECO:0000313" key="8">
    <source>
        <dbReference type="EMBL" id="PXX93462.1"/>
    </source>
</evidence>
<comment type="subcellular location">
    <subcellularLocation>
        <location evidence="1">Membrane</location>
        <topology evidence="1">Multi-pass membrane protein</topology>
    </subcellularLocation>
</comment>
<feature type="transmembrane region" description="Helical" evidence="5">
    <location>
        <begin position="142"/>
        <end position="160"/>
    </location>
</feature>
<sequence>MSRLRPFLLTTVAMTAFAGNSLLCRAALRDTDIDAATFTSVRLVSGALMLWLLLSIRGNRAPMKQGSWGSALALFVYAAAFSYAYGGLSAAMGALLLFGAVQATMISIGIARGNRPHLWQWVGFVLAFSGLVGLLLPGLTAPPLFSSLLMICAGIAWGIYSLRAKGAGEPTAVTTGNFIRAVPMALVLSLVMMASATIDMAGMGYAVASGAIASGMGYAVWYMALPLLQATSAATVQLSVPVIAAVGGVLLLSEPLTLRLIVAGIAILGGIAIVIRAGQQKAA</sequence>
<dbReference type="GO" id="GO:0016020">
    <property type="term" value="C:membrane"/>
    <property type="evidence" value="ECO:0007669"/>
    <property type="project" value="UniProtKB-SubCell"/>
</dbReference>
<feature type="transmembrane region" description="Helical" evidence="5">
    <location>
        <begin position="204"/>
        <end position="225"/>
    </location>
</feature>
<evidence type="ECO:0000259" key="7">
    <source>
        <dbReference type="Pfam" id="PF00892"/>
    </source>
</evidence>
<comment type="caution">
    <text evidence="8">The sequence shown here is derived from an EMBL/GenBank/DDBJ whole genome shotgun (WGS) entry which is preliminary data.</text>
</comment>
<dbReference type="AlphaFoldDB" id="A0A2V3ZQ27"/>
<feature type="transmembrane region" description="Helical" evidence="5">
    <location>
        <begin position="181"/>
        <end position="198"/>
    </location>
</feature>
<keyword evidence="9" id="KW-1185">Reference proteome</keyword>
<reference evidence="8 9" key="2">
    <citation type="submission" date="2018-06" db="EMBL/GenBank/DDBJ databases">
        <title>Marinobactersediminissp. nov, a moderately halophilic bacterium isolated from marine solar saltern.</title>
        <authorList>
            <person name="Zhang Y."/>
        </authorList>
    </citation>
    <scope>NUCLEOTIDE SEQUENCE [LARGE SCALE GENOMIC DNA]</scope>
    <source>
        <strain evidence="8 9">F01</strain>
    </source>
</reference>
<evidence type="ECO:0000256" key="2">
    <source>
        <dbReference type="ARBA" id="ARBA00022692"/>
    </source>
</evidence>
<keyword evidence="2 5" id="KW-0812">Transmembrane</keyword>
<evidence type="ECO:0000256" key="6">
    <source>
        <dbReference type="SAM" id="SignalP"/>
    </source>
</evidence>
<dbReference type="Pfam" id="PF00892">
    <property type="entry name" value="EamA"/>
    <property type="match status" value="2"/>
</dbReference>
<feature type="transmembrane region" description="Helical" evidence="5">
    <location>
        <begin position="232"/>
        <end position="252"/>
    </location>
</feature>
<feature type="signal peptide" evidence="6">
    <location>
        <begin position="1"/>
        <end position="18"/>
    </location>
</feature>
<dbReference type="OrthoDB" id="321830at2"/>
<feature type="domain" description="EamA" evidence="7">
    <location>
        <begin position="147"/>
        <end position="275"/>
    </location>
</feature>
<dbReference type="InterPro" id="IPR000620">
    <property type="entry name" value="EamA_dom"/>
</dbReference>
<dbReference type="InterPro" id="IPR050638">
    <property type="entry name" value="AA-Vitamin_Transporters"/>
</dbReference>
<dbReference type="InterPro" id="IPR037185">
    <property type="entry name" value="EmrE-like"/>
</dbReference>
<dbReference type="Proteomes" id="UP000253987">
    <property type="component" value="Unassembled WGS sequence"/>
</dbReference>
<feature type="transmembrane region" description="Helical" evidence="5">
    <location>
        <begin position="118"/>
        <end position="136"/>
    </location>
</feature>
<evidence type="ECO:0000256" key="3">
    <source>
        <dbReference type="ARBA" id="ARBA00022989"/>
    </source>
</evidence>
<reference evidence="9" key="1">
    <citation type="submission" date="2018-05" db="EMBL/GenBank/DDBJ databases">
        <authorList>
            <person name="Lu D."/>
        </authorList>
    </citation>
    <scope>NUCLEOTIDE SEQUENCE [LARGE SCALE GENOMIC DNA]</scope>
    <source>
        <strain evidence="9">F01</strain>
    </source>
</reference>
<dbReference type="EMBL" id="QFWX01000001">
    <property type="protein sequence ID" value="PXX93462.1"/>
    <property type="molecule type" value="Genomic_DNA"/>
</dbReference>
<dbReference type="SUPFAM" id="SSF103481">
    <property type="entry name" value="Multidrug resistance efflux transporter EmrE"/>
    <property type="match status" value="1"/>
</dbReference>
<proteinExistence type="predicted"/>
<evidence type="ECO:0000256" key="4">
    <source>
        <dbReference type="ARBA" id="ARBA00023136"/>
    </source>
</evidence>
<keyword evidence="4 5" id="KW-0472">Membrane</keyword>
<keyword evidence="6" id="KW-0732">Signal</keyword>
<gene>
    <name evidence="8" type="ORF">DIT71_01270</name>
</gene>
<feature type="transmembrane region" description="Helical" evidence="5">
    <location>
        <begin position="66"/>
        <end position="85"/>
    </location>
</feature>
<organism evidence="8 9">
    <name type="scientific">Marinobacter vulgaris</name>
    <dbReference type="NCBI Taxonomy" id="1928331"/>
    <lineage>
        <taxon>Bacteria</taxon>
        <taxon>Pseudomonadati</taxon>
        <taxon>Pseudomonadota</taxon>
        <taxon>Gammaproteobacteria</taxon>
        <taxon>Pseudomonadales</taxon>
        <taxon>Marinobacteraceae</taxon>
        <taxon>Marinobacter</taxon>
    </lineage>
</organism>